<accession>A0AAV3Z484</accession>
<dbReference type="EMBL" id="BLXT01001943">
    <property type="protein sequence ID" value="GFN89552.1"/>
    <property type="molecule type" value="Genomic_DNA"/>
</dbReference>
<dbReference type="AlphaFoldDB" id="A0AAV3Z484"/>
<dbReference type="InterPro" id="IPR004183">
    <property type="entry name" value="Xdiol_dOase_suB"/>
</dbReference>
<proteinExistence type="predicted"/>
<evidence type="ECO:0000313" key="3">
    <source>
        <dbReference type="Proteomes" id="UP000735302"/>
    </source>
</evidence>
<evidence type="ECO:0000259" key="1">
    <source>
        <dbReference type="Pfam" id="PF02900"/>
    </source>
</evidence>
<gene>
    <name evidence="2" type="ORF">PoB_001605800</name>
</gene>
<name>A0AAV3Z484_9GAST</name>
<protein>
    <submittedName>
        <fullName evidence="2">Protein ca_c1420-like</fullName>
    </submittedName>
</protein>
<dbReference type="GO" id="GO:0016702">
    <property type="term" value="F:oxidoreductase activity, acting on single donors with incorporation of molecular oxygen, incorporation of two atoms of oxygen"/>
    <property type="evidence" value="ECO:0007669"/>
    <property type="project" value="UniProtKB-ARBA"/>
</dbReference>
<dbReference type="GO" id="GO:0008198">
    <property type="term" value="F:ferrous iron binding"/>
    <property type="evidence" value="ECO:0007669"/>
    <property type="project" value="InterPro"/>
</dbReference>
<dbReference type="Pfam" id="PF02900">
    <property type="entry name" value="LigB"/>
    <property type="match status" value="1"/>
</dbReference>
<comment type="caution">
    <text evidence="2">The sequence shown here is derived from an EMBL/GenBank/DDBJ whole genome shotgun (WGS) entry which is preliminary data.</text>
</comment>
<dbReference type="SUPFAM" id="SSF53213">
    <property type="entry name" value="LigB-like"/>
    <property type="match status" value="1"/>
</dbReference>
<evidence type="ECO:0000313" key="2">
    <source>
        <dbReference type="EMBL" id="GFN89552.1"/>
    </source>
</evidence>
<feature type="domain" description="Extradiol ring-cleavage dioxygenase class III enzyme subunit B" evidence="1">
    <location>
        <begin position="25"/>
        <end position="252"/>
    </location>
</feature>
<keyword evidence="3" id="KW-1185">Reference proteome</keyword>
<dbReference type="Gene3D" id="3.40.830.10">
    <property type="entry name" value="LigB-like"/>
    <property type="match status" value="1"/>
</dbReference>
<dbReference type="Proteomes" id="UP000735302">
    <property type="component" value="Unassembled WGS sequence"/>
</dbReference>
<sequence>MPHGGIALDPTHFNTTNATALKQAWELHHACVAVGQEIAQLNPDLIVLSTPHGVSHLRDFVLYTNPTAEGNAETDNCHCPPCCYNASIQIDVNMTEKIIGSLNTLKNVWGEVIPVHFIPNLKAKNIKFVIVSHPSRRYTQDVQMIPELRTLGASLYTVLENYPKTVVVIVSGDLAHTHQASGPYGYSNTSEPFDEACGSWVATLDAEFQLVKAASIVDKALSCGFTGFVALQGLMEAGGLHTWKSRVLVNHHPSYYGMMVASFQRHVQ</sequence>
<organism evidence="2 3">
    <name type="scientific">Plakobranchus ocellatus</name>
    <dbReference type="NCBI Taxonomy" id="259542"/>
    <lineage>
        <taxon>Eukaryota</taxon>
        <taxon>Metazoa</taxon>
        <taxon>Spiralia</taxon>
        <taxon>Lophotrochozoa</taxon>
        <taxon>Mollusca</taxon>
        <taxon>Gastropoda</taxon>
        <taxon>Heterobranchia</taxon>
        <taxon>Euthyneura</taxon>
        <taxon>Panpulmonata</taxon>
        <taxon>Sacoglossa</taxon>
        <taxon>Placobranchoidea</taxon>
        <taxon>Plakobranchidae</taxon>
        <taxon>Plakobranchus</taxon>
    </lineage>
</organism>
<reference evidence="2 3" key="1">
    <citation type="journal article" date="2021" name="Elife">
        <title>Chloroplast acquisition without the gene transfer in kleptoplastic sea slugs, Plakobranchus ocellatus.</title>
        <authorList>
            <person name="Maeda T."/>
            <person name="Takahashi S."/>
            <person name="Yoshida T."/>
            <person name="Shimamura S."/>
            <person name="Takaki Y."/>
            <person name="Nagai Y."/>
            <person name="Toyoda A."/>
            <person name="Suzuki Y."/>
            <person name="Arimoto A."/>
            <person name="Ishii H."/>
            <person name="Satoh N."/>
            <person name="Nishiyama T."/>
            <person name="Hasebe M."/>
            <person name="Maruyama T."/>
            <person name="Minagawa J."/>
            <person name="Obokata J."/>
            <person name="Shigenobu S."/>
        </authorList>
    </citation>
    <scope>NUCLEOTIDE SEQUENCE [LARGE SCALE GENOMIC DNA]</scope>
</reference>